<keyword evidence="5 9" id="KW-0560">Oxidoreductase</keyword>
<feature type="binding site" description="axial binding residue" evidence="8">
    <location>
        <position position="387"/>
    </location>
    <ligand>
        <name>heme</name>
        <dbReference type="ChEBI" id="CHEBI:30413"/>
    </ligand>
    <ligandPart>
        <name>Fe</name>
        <dbReference type="ChEBI" id="CHEBI:18248"/>
    </ligandPart>
</feature>
<dbReference type="InterPro" id="IPR001128">
    <property type="entry name" value="Cyt_P450"/>
</dbReference>
<protein>
    <submittedName>
        <fullName evidence="11">Cytochrome P450 71A1-like</fullName>
    </submittedName>
</protein>
<comment type="cofactor">
    <cofactor evidence="1 8">
        <name>heme</name>
        <dbReference type="ChEBI" id="CHEBI:30413"/>
    </cofactor>
</comment>
<gene>
    <name evidence="11" type="primary">LOC120283863</name>
</gene>
<keyword evidence="10" id="KW-1185">Reference proteome</keyword>
<accession>A0AB40D2P2</accession>
<keyword evidence="7 9" id="KW-0503">Monooxygenase</keyword>
<evidence type="ECO:0000313" key="10">
    <source>
        <dbReference type="Proteomes" id="UP001515500"/>
    </source>
</evidence>
<evidence type="ECO:0000313" key="11">
    <source>
        <dbReference type="RefSeq" id="XP_039146565.1"/>
    </source>
</evidence>
<dbReference type="FunFam" id="1.10.630.10:FF:000011">
    <property type="entry name" value="Cytochrome P450 83B1"/>
    <property type="match status" value="1"/>
</dbReference>
<keyword evidence="4 8" id="KW-0479">Metal-binding</keyword>
<evidence type="ECO:0000256" key="9">
    <source>
        <dbReference type="RuleBase" id="RU000461"/>
    </source>
</evidence>
<keyword evidence="6 8" id="KW-0408">Iron</keyword>
<evidence type="ECO:0000256" key="5">
    <source>
        <dbReference type="ARBA" id="ARBA00023002"/>
    </source>
</evidence>
<dbReference type="PRINTS" id="PR00463">
    <property type="entry name" value="EP450I"/>
</dbReference>
<sequence>MHIQLGQIPTIIVSSPELASQILKTHDHVFCNRPSTPAFLKFTYGGLDIAASKHGDHWRQLRKFCMLELFSKKRVQSFKKVREDEVHVLIQSIRHSCSQDENQLVNLSEMLLCMSNNITGRQTFGKRFSKEGECNRSELHDLMRETLEMVGELSIGDFFPSLQYLINVVTGFHGKLERSFKKVDELWEKEIERHCLHLSSTDDHEHEEEREENFLDVLLKLHKDSTDNLGFSFTKDHVKAILGDMFFAGTETTAATLEWALSELMRNPRVMKKVKDEVQRVTGIKEKVEERDVQGMGYLKLVINETLRLHPLGPLLIPRESVKECMIDGYDIPPTTRAFVNAWAIMRDPNLWEDPEIFFPERFEGSAINYKGRHFQFIPFGSGLRMCPGWPLSIANINIALANLLYFFNWKLPEGKSEIDVDMTESFGISVHKKLPLILMATST</sequence>
<dbReference type="RefSeq" id="XP_039146565.1">
    <property type="nucleotide sequence ID" value="XM_039290631.1"/>
</dbReference>
<dbReference type="PANTHER" id="PTHR47955">
    <property type="entry name" value="CYTOCHROME P450 FAMILY 71 PROTEIN"/>
    <property type="match status" value="1"/>
</dbReference>
<dbReference type="SUPFAM" id="SSF48264">
    <property type="entry name" value="Cytochrome P450"/>
    <property type="match status" value="1"/>
</dbReference>
<dbReference type="GO" id="GO:0016705">
    <property type="term" value="F:oxidoreductase activity, acting on paired donors, with incorporation or reduction of molecular oxygen"/>
    <property type="evidence" value="ECO:0007669"/>
    <property type="project" value="InterPro"/>
</dbReference>
<dbReference type="InterPro" id="IPR017972">
    <property type="entry name" value="Cyt_P450_CS"/>
</dbReference>
<dbReference type="GeneID" id="120283863"/>
<evidence type="ECO:0000256" key="3">
    <source>
        <dbReference type="ARBA" id="ARBA00022617"/>
    </source>
</evidence>
<dbReference type="AlphaFoldDB" id="A0AB40D2P2"/>
<dbReference type="GO" id="GO:0020037">
    <property type="term" value="F:heme binding"/>
    <property type="evidence" value="ECO:0007669"/>
    <property type="project" value="InterPro"/>
</dbReference>
<dbReference type="InterPro" id="IPR036396">
    <property type="entry name" value="Cyt_P450_sf"/>
</dbReference>
<reference evidence="11" key="1">
    <citation type="submission" date="2025-08" db="UniProtKB">
        <authorList>
            <consortium name="RefSeq"/>
        </authorList>
    </citation>
    <scope>IDENTIFICATION</scope>
</reference>
<dbReference type="Proteomes" id="UP001515500">
    <property type="component" value="Chromosome 19"/>
</dbReference>
<dbReference type="PANTHER" id="PTHR47955:SF19">
    <property type="entry name" value="CYTOCHROME P450 71A9-LIKE ISOFORM X1"/>
    <property type="match status" value="1"/>
</dbReference>
<dbReference type="Pfam" id="PF00067">
    <property type="entry name" value="p450"/>
    <property type="match status" value="1"/>
</dbReference>
<dbReference type="Gene3D" id="1.10.630.10">
    <property type="entry name" value="Cytochrome P450"/>
    <property type="match status" value="1"/>
</dbReference>
<evidence type="ECO:0000256" key="2">
    <source>
        <dbReference type="ARBA" id="ARBA00010617"/>
    </source>
</evidence>
<dbReference type="CDD" id="cd11072">
    <property type="entry name" value="CYP71-like"/>
    <property type="match status" value="1"/>
</dbReference>
<evidence type="ECO:0000256" key="4">
    <source>
        <dbReference type="ARBA" id="ARBA00022723"/>
    </source>
</evidence>
<keyword evidence="3 8" id="KW-0349">Heme</keyword>
<dbReference type="GO" id="GO:0004497">
    <property type="term" value="F:monooxygenase activity"/>
    <property type="evidence" value="ECO:0007669"/>
    <property type="project" value="UniProtKB-KW"/>
</dbReference>
<dbReference type="GO" id="GO:0005506">
    <property type="term" value="F:iron ion binding"/>
    <property type="evidence" value="ECO:0007669"/>
    <property type="project" value="InterPro"/>
</dbReference>
<evidence type="ECO:0000256" key="1">
    <source>
        <dbReference type="ARBA" id="ARBA00001971"/>
    </source>
</evidence>
<comment type="similarity">
    <text evidence="2 9">Belongs to the cytochrome P450 family.</text>
</comment>
<proteinExistence type="inferred from homology"/>
<organism evidence="10 11">
    <name type="scientific">Dioscorea cayennensis subsp. rotundata</name>
    <name type="common">White Guinea yam</name>
    <name type="synonym">Dioscorea rotundata</name>
    <dbReference type="NCBI Taxonomy" id="55577"/>
    <lineage>
        <taxon>Eukaryota</taxon>
        <taxon>Viridiplantae</taxon>
        <taxon>Streptophyta</taxon>
        <taxon>Embryophyta</taxon>
        <taxon>Tracheophyta</taxon>
        <taxon>Spermatophyta</taxon>
        <taxon>Magnoliopsida</taxon>
        <taxon>Liliopsida</taxon>
        <taxon>Dioscoreales</taxon>
        <taxon>Dioscoreaceae</taxon>
        <taxon>Dioscorea</taxon>
    </lineage>
</organism>
<dbReference type="PROSITE" id="PS00086">
    <property type="entry name" value="CYTOCHROME_P450"/>
    <property type="match status" value="1"/>
</dbReference>
<dbReference type="InterPro" id="IPR002401">
    <property type="entry name" value="Cyt_P450_E_grp-I"/>
</dbReference>
<evidence type="ECO:0000256" key="7">
    <source>
        <dbReference type="ARBA" id="ARBA00023033"/>
    </source>
</evidence>
<evidence type="ECO:0000256" key="8">
    <source>
        <dbReference type="PIRSR" id="PIRSR602401-1"/>
    </source>
</evidence>
<name>A0AB40D2P2_DIOCR</name>
<dbReference type="PRINTS" id="PR00385">
    <property type="entry name" value="P450"/>
</dbReference>
<evidence type="ECO:0000256" key="6">
    <source>
        <dbReference type="ARBA" id="ARBA00023004"/>
    </source>
</evidence>